<evidence type="ECO:0000313" key="3">
    <source>
        <dbReference type="EMBL" id="MFG3191126.1"/>
    </source>
</evidence>
<dbReference type="SUPFAM" id="SSF75304">
    <property type="entry name" value="Amidase signature (AS) enzymes"/>
    <property type="match status" value="1"/>
</dbReference>
<dbReference type="Gene3D" id="3.90.1300.10">
    <property type="entry name" value="Amidase signature (AS) domain"/>
    <property type="match status" value="1"/>
</dbReference>
<evidence type="ECO:0000259" key="2">
    <source>
        <dbReference type="Pfam" id="PF01425"/>
    </source>
</evidence>
<dbReference type="Pfam" id="PF01425">
    <property type="entry name" value="Amidase"/>
    <property type="match status" value="1"/>
</dbReference>
<feature type="domain" description="Amidase" evidence="2">
    <location>
        <begin position="40"/>
        <end position="468"/>
    </location>
</feature>
<dbReference type="PANTHER" id="PTHR11895">
    <property type="entry name" value="TRANSAMIDASE"/>
    <property type="match status" value="1"/>
</dbReference>
<dbReference type="RefSeq" id="WP_392883124.1">
    <property type="nucleotide sequence ID" value="NZ_JBICZW010000011.1"/>
</dbReference>
<evidence type="ECO:0000313" key="4">
    <source>
        <dbReference type="Proteomes" id="UP001604282"/>
    </source>
</evidence>
<dbReference type="EMBL" id="JBICZW010000011">
    <property type="protein sequence ID" value="MFG3191126.1"/>
    <property type="molecule type" value="Genomic_DNA"/>
</dbReference>
<gene>
    <name evidence="3" type="ORF">ACGFYS_19560</name>
</gene>
<dbReference type="PROSITE" id="PS00571">
    <property type="entry name" value="AMIDASES"/>
    <property type="match status" value="1"/>
</dbReference>
<dbReference type="Proteomes" id="UP001604282">
    <property type="component" value="Unassembled WGS sequence"/>
</dbReference>
<protein>
    <submittedName>
        <fullName evidence="3">Amidase</fullName>
    </submittedName>
</protein>
<name>A0ABW7BUF3_9ACTN</name>
<comment type="similarity">
    <text evidence="1">Belongs to the amidase family.</text>
</comment>
<dbReference type="InterPro" id="IPR000120">
    <property type="entry name" value="Amidase"/>
</dbReference>
<evidence type="ECO:0000256" key="1">
    <source>
        <dbReference type="ARBA" id="ARBA00009199"/>
    </source>
</evidence>
<sequence length="488" mass="51242">MTHRTDLAAPGDGSAHAELAYLPATEALARFRDRSLSPVELMTAVIARAEAVEPKVNALAERTFEEALAAAREAEARYLGKGPAPRALEGLAVATKEEQPIAGRRSTDGSLAFRDEIADETHPVVERVRAAGGIVHARTTTPEFSCAAFTQSRLWGVTRNPWNLEFSPGGSSGGAGAALASGATTLATGSDIGGSIRIPASCTGTVGYKPPYGRVPAMAPFNLDTYCHDGPMARTVADCALLQNVIAGPHPLDAVSLRPRFTLPDGFEGVEGLRVALSVTLGDWPVDPEVEAHTRAVAEALRAAGAVVEEVEVPITRAEVREAAMIHFGTVFGPYVASVAADHGDLLTAYALDFAARTAEAAREPGSVMRGLELEAGVQRKLGLLHTRHDVLLCPTTAVPALKADDDHLSTRIVIEGVELDSYLEAAMTTAFNIAGRCPVLSVPSGLASTGVPTGVQIVGRTYDDTTVFRVAAAVEAARPWSARRPPL</sequence>
<keyword evidence="4" id="KW-1185">Reference proteome</keyword>
<reference evidence="3 4" key="1">
    <citation type="submission" date="2024-10" db="EMBL/GenBank/DDBJ databases">
        <title>The Natural Products Discovery Center: Release of the First 8490 Sequenced Strains for Exploring Actinobacteria Biosynthetic Diversity.</title>
        <authorList>
            <person name="Kalkreuter E."/>
            <person name="Kautsar S.A."/>
            <person name="Yang D."/>
            <person name="Bader C.D."/>
            <person name="Teijaro C.N."/>
            <person name="Fluegel L."/>
            <person name="Davis C.M."/>
            <person name="Simpson J.R."/>
            <person name="Lauterbach L."/>
            <person name="Steele A.D."/>
            <person name="Gui C."/>
            <person name="Meng S."/>
            <person name="Li G."/>
            <person name="Viehrig K."/>
            <person name="Ye F."/>
            <person name="Su P."/>
            <person name="Kiefer A.F."/>
            <person name="Nichols A."/>
            <person name="Cepeda A.J."/>
            <person name="Yan W."/>
            <person name="Fan B."/>
            <person name="Jiang Y."/>
            <person name="Adhikari A."/>
            <person name="Zheng C.-J."/>
            <person name="Schuster L."/>
            <person name="Cowan T.M."/>
            <person name="Smanski M.J."/>
            <person name="Chevrette M.G."/>
            <person name="De Carvalho L.P.S."/>
            <person name="Shen B."/>
        </authorList>
    </citation>
    <scope>NUCLEOTIDE SEQUENCE [LARGE SCALE GENOMIC DNA]</scope>
    <source>
        <strain evidence="3 4">NPDC048229</strain>
    </source>
</reference>
<dbReference type="PANTHER" id="PTHR11895:SF7">
    <property type="entry name" value="GLUTAMYL-TRNA(GLN) AMIDOTRANSFERASE SUBUNIT A, MITOCHONDRIAL"/>
    <property type="match status" value="1"/>
</dbReference>
<organism evidence="3 4">
    <name type="scientific">Streptomyces omiyaensis</name>
    <dbReference type="NCBI Taxonomy" id="68247"/>
    <lineage>
        <taxon>Bacteria</taxon>
        <taxon>Bacillati</taxon>
        <taxon>Actinomycetota</taxon>
        <taxon>Actinomycetes</taxon>
        <taxon>Kitasatosporales</taxon>
        <taxon>Streptomycetaceae</taxon>
        <taxon>Streptomyces</taxon>
    </lineage>
</organism>
<dbReference type="InterPro" id="IPR023631">
    <property type="entry name" value="Amidase_dom"/>
</dbReference>
<comment type="caution">
    <text evidence="3">The sequence shown here is derived from an EMBL/GenBank/DDBJ whole genome shotgun (WGS) entry which is preliminary data.</text>
</comment>
<accession>A0ABW7BUF3</accession>
<dbReference type="InterPro" id="IPR020556">
    <property type="entry name" value="Amidase_CS"/>
</dbReference>
<dbReference type="InterPro" id="IPR036928">
    <property type="entry name" value="AS_sf"/>
</dbReference>
<proteinExistence type="inferred from homology"/>